<evidence type="ECO:0000313" key="4">
    <source>
        <dbReference type="Proteomes" id="UP001464923"/>
    </source>
</evidence>
<dbReference type="Pfam" id="PF00188">
    <property type="entry name" value="CAP"/>
    <property type="match status" value="1"/>
</dbReference>
<feature type="domain" description="SCP" evidence="2">
    <location>
        <begin position="154"/>
        <end position="259"/>
    </location>
</feature>
<dbReference type="Proteomes" id="UP001464923">
    <property type="component" value="Unassembled WGS sequence"/>
</dbReference>
<dbReference type="CDD" id="cd05379">
    <property type="entry name" value="CAP_bacterial"/>
    <property type="match status" value="1"/>
</dbReference>
<organism evidence="3 4">
    <name type="scientific">Pseudonocardia tropica</name>
    <dbReference type="NCBI Taxonomy" id="681289"/>
    <lineage>
        <taxon>Bacteria</taxon>
        <taxon>Bacillati</taxon>
        <taxon>Actinomycetota</taxon>
        <taxon>Actinomycetes</taxon>
        <taxon>Pseudonocardiales</taxon>
        <taxon>Pseudonocardiaceae</taxon>
        <taxon>Pseudonocardia</taxon>
    </lineage>
</organism>
<dbReference type="InterPro" id="IPR035940">
    <property type="entry name" value="CAP_sf"/>
</dbReference>
<protein>
    <submittedName>
        <fullName evidence="3">CAP domain-containing protein</fullName>
    </submittedName>
</protein>
<evidence type="ECO:0000256" key="1">
    <source>
        <dbReference type="SAM" id="SignalP"/>
    </source>
</evidence>
<accession>A0ABV1JUS5</accession>
<evidence type="ECO:0000259" key="2">
    <source>
        <dbReference type="Pfam" id="PF00188"/>
    </source>
</evidence>
<keyword evidence="1" id="KW-0732">Signal</keyword>
<dbReference type="SUPFAM" id="SSF55797">
    <property type="entry name" value="PR-1-like"/>
    <property type="match status" value="1"/>
</dbReference>
<sequence length="265" mass="25853">MTRRRTPRAASAVLGGVGAGAVLAMAAPLAAPALTTGGSPDAGRPGGPVSDTLPLRAVGAAHATTAPAQAGDGAPVDGAALVRGALAAAPADPGSSARTALDALSAHEAATAAAGAAGPAAGRAAGPVPTARPTAPSARSVVAGLSGELARVVELTNAERAAAGCGALRADPRISAAAQGHSEDMAAQGYFAHDSRDGRDFADRITAAGYDSPGAENIAMGQPDAATVVQDWMESPGHRKNILNCSLTTIGVGLADGYWTQDFGR</sequence>
<evidence type="ECO:0000313" key="3">
    <source>
        <dbReference type="EMBL" id="MEQ3538648.1"/>
    </source>
</evidence>
<dbReference type="Gene3D" id="3.40.33.10">
    <property type="entry name" value="CAP"/>
    <property type="match status" value="1"/>
</dbReference>
<feature type="signal peptide" evidence="1">
    <location>
        <begin position="1"/>
        <end position="26"/>
    </location>
</feature>
<dbReference type="PANTHER" id="PTHR31157">
    <property type="entry name" value="SCP DOMAIN-CONTAINING PROTEIN"/>
    <property type="match status" value="1"/>
</dbReference>
<comment type="caution">
    <text evidence="3">The sequence shown here is derived from an EMBL/GenBank/DDBJ whole genome shotgun (WGS) entry which is preliminary data.</text>
</comment>
<dbReference type="EMBL" id="JBEDNP010000003">
    <property type="protein sequence ID" value="MEQ3538648.1"/>
    <property type="molecule type" value="Genomic_DNA"/>
</dbReference>
<reference evidence="3 4" key="1">
    <citation type="submission" date="2024-03" db="EMBL/GenBank/DDBJ databases">
        <title>Draft genome sequence of Pseudonocardia tropica JCM 19149.</title>
        <authorList>
            <person name="Butdee W."/>
            <person name="Duangmal K."/>
        </authorList>
    </citation>
    <scope>NUCLEOTIDE SEQUENCE [LARGE SCALE GENOMIC DNA]</scope>
    <source>
        <strain evidence="3 4">JCM 19149</strain>
    </source>
</reference>
<dbReference type="InterPro" id="IPR014044">
    <property type="entry name" value="CAP_dom"/>
</dbReference>
<dbReference type="PANTHER" id="PTHR31157:SF1">
    <property type="entry name" value="SCP DOMAIN-CONTAINING PROTEIN"/>
    <property type="match status" value="1"/>
</dbReference>
<feature type="chain" id="PRO_5045650004" evidence="1">
    <location>
        <begin position="27"/>
        <end position="265"/>
    </location>
</feature>
<gene>
    <name evidence="3" type="ORF">WHI96_07435</name>
</gene>
<name>A0ABV1JUS5_9PSEU</name>
<dbReference type="RefSeq" id="WP_345654140.1">
    <property type="nucleotide sequence ID" value="NZ_BAABLY010000092.1"/>
</dbReference>
<keyword evidence="4" id="KW-1185">Reference proteome</keyword>
<proteinExistence type="predicted"/>